<dbReference type="InterPro" id="IPR029068">
    <property type="entry name" value="Glyas_Bleomycin-R_OHBP_Dase"/>
</dbReference>
<dbReference type="Gene3D" id="3.10.180.10">
    <property type="entry name" value="2,3-Dihydroxybiphenyl 1,2-Dioxygenase, domain 1"/>
    <property type="match status" value="1"/>
</dbReference>
<proteinExistence type="predicted"/>
<evidence type="ECO:0000259" key="1">
    <source>
        <dbReference type="PROSITE" id="PS51819"/>
    </source>
</evidence>
<dbReference type="InterPro" id="IPR004360">
    <property type="entry name" value="Glyas_Fos-R_dOase_dom"/>
</dbReference>
<dbReference type="InterPro" id="IPR037523">
    <property type="entry name" value="VOC_core"/>
</dbReference>
<dbReference type="PANTHER" id="PTHR35006">
    <property type="entry name" value="GLYOXALASE FAMILY PROTEIN (AFU_ORTHOLOGUE AFUA_5G14830)"/>
    <property type="match status" value="1"/>
</dbReference>
<organism evidence="2 3">
    <name type="scientific">Arenicella chitinivorans</name>
    <dbReference type="NCBI Taxonomy" id="1329800"/>
    <lineage>
        <taxon>Bacteria</taxon>
        <taxon>Pseudomonadati</taxon>
        <taxon>Pseudomonadota</taxon>
        <taxon>Gammaproteobacteria</taxon>
        <taxon>Arenicellales</taxon>
        <taxon>Arenicellaceae</taxon>
        <taxon>Arenicella</taxon>
    </lineage>
</organism>
<dbReference type="Proteomes" id="UP000614811">
    <property type="component" value="Unassembled WGS sequence"/>
</dbReference>
<dbReference type="SUPFAM" id="SSF54593">
    <property type="entry name" value="Glyoxalase/Bleomycin resistance protein/Dihydroxybiphenyl dioxygenase"/>
    <property type="match status" value="1"/>
</dbReference>
<dbReference type="EMBL" id="BMXA01000005">
    <property type="protein sequence ID" value="GHA15043.1"/>
    <property type="molecule type" value="Genomic_DNA"/>
</dbReference>
<reference evidence="2" key="1">
    <citation type="journal article" date="2014" name="Int. J. Syst. Evol. Microbiol.">
        <title>Complete genome sequence of Corynebacterium casei LMG S-19264T (=DSM 44701T), isolated from a smear-ripened cheese.</title>
        <authorList>
            <consortium name="US DOE Joint Genome Institute (JGI-PGF)"/>
            <person name="Walter F."/>
            <person name="Albersmeier A."/>
            <person name="Kalinowski J."/>
            <person name="Ruckert C."/>
        </authorList>
    </citation>
    <scope>NUCLEOTIDE SEQUENCE</scope>
    <source>
        <strain evidence="2">KCTC 12711</strain>
    </source>
</reference>
<comment type="caution">
    <text evidence="2">The sequence shown here is derived from an EMBL/GenBank/DDBJ whole genome shotgun (WGS) entry which is preliminary data.</text>
</comment>
<evidence type="ECO:0000313" key="2">
    <source>
        <dbReference type="EMBL" id="GHA15043.1"/>
    </source>
</evidence>
<dbReference type="CDD" id="cd07262">
    <property type="entry name" value="VOC_like"/>
    <property type="match status" value="1"/>
</dbReference>
<dbReference type="PROSITE" id="PS51819">
    <property type="entry name" value="VOC"/>
    <property type="match status" value="1"/>
</dbReference>
<feature type="domain" description="VOC" evidence="1">
    <location>
        <begin position="1"/>
        <end position="122"/>
    </location>
</feature>
<accession>A0A918RZN4</accession>
<gene>
    <name evidence="2" type="ORF">GCM10008090_25750</name>
</gene>
<keyword evidence="3" id="KW-1185">Reference proteome</keyword>
<protein>
    <submittedName>
        <fullName evidence="2">Glyoxalase</fullName>
    </submittedName>
</protein>
<evidence type="ECO:0000313" key="3">
    <source>
        <dbReference type="Proteomes" id="UP000614811"/>
    </source>
</evidence>
<dbReference type="Pfam" id="PF00903">
    <property type="entry name" value="Glyoxalase"/>
    <property type="match status" value="1"/>
</dbReference>
<dbReference type="PANTHER" id="PTHR35006:SF2">
    <property type="entry name" value="GLYOXALASE FAMILY PROTEIN (AFU_ORTHOLOGUE AFUA_5G14830)"/>
    <property type="match status" value="1"/>
</dbReference>
<sequence length="128" mass="13868">MISHVTLGTNDLLLATKYYDKILGLLEAKQLAKTENVVFYQFPNSTTKLAISRPYDGQLASNGNGTMLALTAGSKECVTEIYKLAISLNSKCEGEPGPRNNGAYFGAYFRDLDGNKIAVFHRENGAGA</sequence>
<name>A0A918RZN4_9GAMM</name>
<dbReference type="AlphaFoldDB" id="A0A918RZN4"/>
<reference evidence="2" key="2">
    <citation type="submission" date="2020-09" db="EMBL/GenBank/DDBJ databases">
        <authorList>
            <person name="Sun Q."/>
            <person name="Kim S."/>
        </authorList>
    </citation>
    <scope>NUCLEOTIDE SEQUENCE</scope>
    <source>
        <strain evidence="2">KCTC 12711</strain>
    </source>
</reference>